<reference evidence="8 9" key="1">
    <citation type="submission" date="2021-04" db="EMBL/GenBank/DDBJ databases">
        <authorList>
            <person name="Huq M.A."/>
        </authorList>
    </citation>
    <scope>NUCLEOTIDE SEQUENCE [LARGE SCALE GENOMIC DNA]</scope>
    <source>
        <strain evidence="8 9">MAH-13</strain>
    </source>
</reference>
<sequence length="278" mass="30431">METLSEQHCHGGVQGFYRHDSRVCGGPMRFALYLPPQSTRQPCPVLWFLAGLTCTEETATIKAGAQRLAAALGLALVMPDTSPRDTGLDGATGDWEFGEGAGFYLDATQKPWAARFNMRSYVAEELPALLSGKFPVDITRAGICGHSMGGHGALTLALAYPQRYRSVSAFAPIVAPSRVPWGQKAFSRYLGDDATAWSGYDACALVRQQTFPGTILIDQGEADRFLAEQLRPELFEQACAEAGQPLVLRRHPGYDHSYWFISSFIDDHLRHHAKALGL</sequence>
<evidence type="ECO:0000256" key="4">
    <source>
        <dbReference type="ARBA" id="ARBA00022801"/>
    </source>
</evidence>
<dbReference type="Gene3D" id="3.40.50.1820">
    <property type="entry name" value="alpha/beta hydrolase"/>
    <property type="match status" value="1"/>
</dbReference>
<dbReference type="InterPro" id="IPR029058">
    <property type="entry name" value="AB_hydrolase_fold"/>
</dbReference>
<dbReference type="InterPro" id="IPR014186">
    <property type="entry name" value="S-formylglutathione_hydrol"/>
</dbReference>
<evidence type="ECO:0000313" key="8">
    <source>
        <dbReference type="EMBL" id="MBP1474423.1"/>
    </source>
</evidence>
<evidence type="ECO:0000256" key="6">
    <source>
        <dbReference type="NCBIfam" id="TIGR02821"/>
    </source>
</evidence>
<dbReference type="PANTHER" id="PTHR10061:SF0">
    <property type="entry name" value="S-FORMYLGLUTATHIONE HYDROLASE"/>
    <property type="match status" value="1"/>
</dbReference>
<dbReference type="NCBIfam" id="TIGR02821">
    <property type="entry name" value="fghA_ester_D"/>
    <property type="match status" value="1"/>
</dbReference>
<dbReference type="EMBL" id="JAGJRS010000018">
    <property type="protein sequence ID" value="MBP1474423.1"/>
    <property type="molecule type" value="Genomic_DNA"/>
</dbReference>
<evidence type="ECO:0000256" key="3">
    <source>
        <dbReference type="ARBA" id="ARBA00022487"/>
    </source>
</evidence>
<name>A0ABS4DMX7_9GAMM</name>
<comment type="caution">
    <text evidence="8">The sequence shown here is derived from an EMBL/GenBank/DDBJ whole genome shotgun (WGS) entry which is preliminary data.</text>
</comment>
<dbReference type="PANTHER" id="PTHR10061">
    <property type="entry name" value="S-FORMYLGLUTATHIONE HYDROLASE"/>
    <property type="match status" value="1"/>
</dbReference>
<comment type="function">
    <text evidence="7">Serine hydrolase involved in the detoxification of formaldehyde.</text>
</comment>
<protein>
    <recommendedName>
        <fullName evidence="2 6">S-formylglutathione hydrolase</fullName>
        <ecNumber evidence="2 6">3.1.2.12</ecNumber>
    </recommendedName>
</protein>
<dbReference type="Pfam" id="PF00756">
    <property type="entry name" value="Esterase"/>
    <property type="match status" value="1"/>
</dbReference>
<evidence type="ECO:0000313" key="9">
    <source>
        <dbReference type="Proteomes" id="UP000823790"/>
    </source>
</evidence>
<dbReference type="SUPFAM" id="SSF53474">
    <property type="entry name" value="alpha/beta-Hydrolases"/>
    <property type="match status" value="1"/>
</dbReference>
<comment type="similarity">
    <text evidence="1 7">Belongs to the esterase D family.</text>
</comment>
<dbReference type="GO" id="GO:0018738">
    <property type="term" value="F:S-formylglutathione hydrolase activity"/>
    <property type="evidence" value="ECO:0007669"/>
    <property type="project" value="UniProtKB-EC"/>
</dbReference>
<dbReference type="Proteomes" id="UP000823790">
    <property type="component" value="Unassembled WGS sequence"/>
</dbReference>
<keyword evidence="3 7" id="KW-0719">Serine esterase</keyword>
<accession>A0ABS4DMX7</accession>
<evidence type="ECO:0000256" key="5">
    <source>
        <dbReference type="ARBA" id="ARBA00047590"/>
    </source>
</evidence>
<organism evidence="8 9">
    <name type="scientific">Frateuria flava</name>
    <dbReference type="NCBI Taxonomy" id="2821489"/>
    <lineage>
        <taxon>Bacteria</taxon>
        <taxon>Pseudomonadati</taxon>
        <taxon>Pseudomonadota</taxon>
        <taxon>Gammaproteobacteria</taxon>
        <taxon>Lysobacterales</taxon>
        <taxon>Rhodanobacteraceae</taxon>
        <taxon>Frateuria</taxon>
    </lineage>
</organism>
<evidence type="ECO:0000256" key="2">
    <source>
        <dbReference type="ARBA" id="ARBA00012479"/>
    </source>
</evidence>
<evidence type="ECO:0000256" key="1">
    <source>
        <dbReference type="ARBA" id="ARBA00005622"/>
    </source>
</evidence>
<keyword evidence="9" id="KW-1185">Reference proteome</keyword>
<proteinExistence type="inferred from homology"/>
<dbReference type="InterPro" id="IPR000801">
    <property type="entry name" value="Esterase-like"/>
</dbReference>
<evidence type="ECO:0000256" key="7">
    <source>
        <dbReference type="RuleBase" id="RU363068"/>
    </source>
</evidence>
<comment type="catalytic activity">
    <reaction evidence="5 7">
        <text>S-formylglutathione + H2O = formate + glutathione + H(+)</text>
        <dbReference type="Rhea" id="RHEA:14961"/>
        <dbReference type="ChEBI" id="CHEBI:15377"/>
        <dbReference type="ChEBI" id="CHEBI:15378"/>
        <dbReference type="ChEBI" id="CHEBI:15740"/>
        <dbReference type="ChEBI" id="CHEBI:57688"/>
        <dbReference type="ChEBI" id="CHEBI:57925"/>
        <dbReference type="EC" id="3.1.2.12"/>
    </reaction>
</comment>
<dbReference type="EC" id="3.1.2.12" evidence="2 6"/>
<gene>
    <name evidence="8" type="primary">fghA</name>
    <name evidence="8" type="ORF">J7I44_08925</name>
</gene>
<keyword evidence="4 7" id="KW-0378">Hydrolase</keyword>